<evidence type="ECO:0000259" key="6">
    <source>
        <dbReference type="PROSITE" id="PS51329"/>
    </source>
</evidence>
<dbReference type="EMBL" id="JAAAPX010000133">
    <property type="protein sequence ID" value="KAF4229422.1"/>
    <property type="molecule type" value="Genomic_DNA"/>
</dbReference>
<dbReference type="InterPro" id="IPR038397">
    <property type="entry name" value="TBCC_N_sf"/>
</dbReference>
<keyword evidence="4" id="KW-0143">Chaperone</keyword>
<dbReference type="PANTHER" id="PTHR15139:SF0">
    <property type="entry name" value="TUBULIN-SPECIFIC CHAPERONE C"/>
    <property type="match status" value="1"/>
</dbReference>
<sequence length="1356" mass="150010">MSHPLVAAVWEQLGRRDVGNILREIIGEHAAELAVFQMQDDASRIEPLIRPVLWIKAIFDLQRAYLQGLTNVHDCHPYFLPYLLPSEAIFSTLMYLIRVKSDLFPSNTPAPPDFARHRHFIAQVLLGGVRLLLLRGDAVPPDLRFNLERAMRAAWHHPDLSSAESYLIMDLLPRAIDQIGSPELSKKQSALLVSNNTSLPSFASGLYPFSIAPGTLMTDLLTGIVANKTDYLTSFCTLFDIISAAEFALIQCHVDRRRISQEQGYSNAAASKVEEAFAQAQETRKKLVRTVMAAFDDEFSAPPLQVLATLILSHNAEGQPPLQTRRIRDSWTRLLRIRGVLEDSLGLLVRWLINRRVQMWDCNGELESISQDYQRHLTQWLQNASLPDPAAQPQSRDKRTSILYAVDCPAVHMVPKALLEEQLTSRDTLYEHLQENPEFLTLNISCPLCPGDIRIQHARMIKPLGQTGLQDVSESNRNRRYSVADSASRDTTSQSSSTSHTTSLDPSEFPRSPVSPITRTLGFSDLMTKHSNTSVTELISPLSSHASSDQLRERQGTRSLSRELKSVKIPFPSGASLFRKASTKQKLPRQPRSCFSATGRTLLLWGAGTSWVMRFELSIMEGQRSKGHRYDVSGVQYAAAGDRRCAVIAAVGEHLELLIFDSTGTIADAYLTIEFVAFTIREEVRVYEIGAGAIRRVPLGEHFDRYPLLGEEPPSGAATPSRDGQYANNRTRPKAVIERKIQFSVDGKHFVVATHLGDHCAYVDVWGWNAGQWIITPDKSRSFKLPSWMANDGDLTCVFYDSFHFAVIMTAFLGRESPMLVSLADPNIVSDPLSIRIVHAAQSPSGTRFAMANGAGEIYMCECKANTVLTPYPLKKASAKISLAAFKPGNLTLSFPQENEILAFWAKDGKLSLRAIRYIEGAEIPEKPATHDIFATSPCSQLFITLTAMSQPAFAFDPSRRPSQAENQTVLKSEIPLKERFFRYFQHEITALQEEMDRLADTSLIGGERTDATDHCLAGIARLSNEVKDAASYIPTYDQRVYAEAIKALQDKLAETRSAFEPRPKFTFKTKKNASAVSLSDAAELVAQGHGGLPGYRSPGASSVDSSAGQTPNYPSTPLYEPDFLQSHRPEIAPTSVPAFSVGISETESKSKGDSHKGKAFAATAVSSVSVNDHYGLHIMLPASGSTAAVPASITSLDHCVVDMSIPTANGKPYASLTVKDVNESLLICGQIDGPAHITGVKNSVIVVSCRQFRMHNCTGVDVYLSSSSNPIIEDCTDVRFGRIPRAYALDHDRPDDEDRWSQVEDFKWIRPEPSPNWSLLSPEESIPEEVWAEIVPGGPGWSLEDILRAIKIVKD</sequence>
<dbReference type="InterPro" id="IPR006599">
    <property type="entry name" value="CARP_motif"/>
</dbReference>
<gene>
    <name evidence="7" type="ORF">CNMCM6805_001468</name>
</gene>
<evidence type="ECO:0000256" key="4">
    <source>
        <dbReference type="ARBA" id="ARBA00023186"/>
    </source>
</evidence>
<evidence type="ECO:0000256" key="3">
    <source>
        <dbReference type="ARBA" id="ARBA00022490"/>
    </source>
</evidence>
<dbReference type="Gene3D" id="1.20.58.1250">
    <property type="entry name" value="Tubulin Binding Cofactor C, N-terminal domain"/>
    <property type="match status" value="1"/>
</dbReference>
<dbReference type="PROSITE" id="PS51329">
    <property type="entry name" value="C_CAP_COFACTOR_C"/>
    <property type="match status" value="1"/>
</dbReference>
<dbReference type="GO" id="GO:0005737">
    <property type="term" value="C:cytoplasm"/>
    <property type="evidence" value="ECO:0007669"/>
    <property type="project" value="UniProtKB-SubCell"/>
</dbReference>
<organism evidence="7 8">
    <name type="scientific">Aspergillus fumigatiaffinis</name>
    <dbReference type="NCBI Taxonomy" id="340414"/>
    <lineage>
        <taxon>Eukaryota</taxon>
        <taxon>Fungi</taxon>
        <taxon>Dikarya</taxon>
        <taxon>Ascomycota</taxon>
        <taxon>Pezizomycotina</taxon>
        <taxon>Eurotiomycetes</taxon>
        <taxon>Eurotiomycetidae</taxon>
        <taxon>Eurotiales</taxon>
        <taxon>Aspergillaceae</taxon>
        <taxon>Aspergillus</taxon>
        <taxon>Aspergillus subgen. Fumigati</taxon>
    </lineage>
</organism>
<keyword evidence="3" id="KW-0963">Cytoplasm</keyword>
<evidence type="ECO:0000256" key="1">
    <source>
        <dbReference type="ARBA" id="ARBA00004496"/>
    </source>
</evidence>
<feature type="compositionally biased region" description="Basic and acidic residues" evidence="5">
    <location>
        <begin position="550"/>
        <end position="563"/>
    </location>
</feature>
<dbReference type="InterPro" id="IPR012945">
    <property type="entry name" value="Tubulin-bd_cofactor_C_dom"/>
</dbReference>
<evidence type="ECO:0000313" key="7">
    <source>
        <dbReference type="EMBL" id="KAF4229422.1"/>
    </source>
</evidence>
<dbReference type="InterPro" id="IPR017901">
    <property type="entry name" value="C-CAP_CF_C-like"/>
</dbReference>
<feature type="domain" description="C-CAP/cofactor C-like" evidence="6">
    <location>
        <begin position="1157"/>
        <end position="1309"/>
    </location>
</feature>
<keyword evidence="8" id="KW-1185">Reference proteome</keyword>
<evidence type="ECO:0000256" key="2">
    <source>
        <dbReference type="ARBA" id="ARBA00008848"/>
    </source>
</evidence>
<dbReference type="GO" id="GO:0007021">
    <property type="term" value="P:tubulin complex assembly"/>
    <property type="evidence" value="ECO:0007669"/>
    <property type="project" value="TreeGrafter"/>
</dbReference>
<feature type="compositionally biased region" description="Low complexity" evidence="5">
    <location>
        <begin position="485"/>
        <end position="507"/>
    </location>
</feature>
<evidence type="ECO:0000313" key="8">
    <source>
        <dbReference type="Proteomes" id="UP000653565"/>
    </source>
</evidence>
<reference evidence="7" key="1">
    <citation type="journal article" date="2020" name="bioRxiv">
        <title>Genomic and phenotypic heterogeneity of clinical isolates of the human pathogens Aspergillus fumigatus, Aspergillus lentulus and Aspergillus fumigatiaffinis.</title>
        <authorList>
            <person name="dos Santos R.A.C."/>
            <person name="Steenwyk J.L."/>
            <person name="Rivero-Menendez O."/>
            <person name="Mead M.E."/>
            <person name="Silva L.P."/>
            <person name="Bastos R.W."/>
            <person name="Alastruey-Izquierdo A."/>
            <person name="Goldman G.H."/>
            <person name="Rokas A."/>
        </authorList>
    </citation>
    <scope>NUCLEOTIDE SEQUENCE</scope>
    <source>
        <strain evidence="7">CNM-CM6805</strain>
    </source>
</reference>
<comment type="caution">
    <text evidence="7">The sequence shown here is derived from an EMBL/GenBank/DDBJ whole genome shotgun (WGS) entry which is preliminary data.</text>
</comment>
<proteinExistence type="inferred from homology"/>
<dbReference type="InterPro" id="IPR011044">
    <property type="entry name" value="Quino_amine_DH_bsu"/>
</dbReference>
<dbReference type="InterPro" id="IPR027684">
    <property type="entry name" value="TBCC"/>
</dbReference>
<dbReference type="FunFam" id="1.20.58.1250:FF:000002">
    <property type="entry name" value="Tubulin-specific chaperone c, putative"/>
    <property type="match status" value="1"/>
</dbReference>
<dbReference type="Pfam" id="PF07986">
    <property type="entry name" value="TBCC"/>
    <property type="match status" value="1"/>
</dbReference>
<feature type="compositionally biased region" description="Polar residues" evidence="5">
    <location>
        <begin position="539"/>
        <end position="549"/>
    </location>
</feature>
<dbReference type="Proteomes" id="UP000653565">
    <property type="component" value="Unassembled WGS sequence"/>
</dbReference>
<dbReference type="FunFam" id="2.160.20.70:FF:000011">
    <property type="entry name" value="Tubulin-specific chaperone c, putative"/>
    <property type="match status" value="1"/>
</dbReference>
<dbReference type="PANTHER" id="PTHR15139">
    <property type="entry name" value="TUBULIN FOLDING COFACTOR C"/>
    <property type="match status" value="1"/>
</dbReference>
<feature type="region of interest" description="Disordered" evidence="5">
    <location>
        <begin position="1090"/>
        <end position="1115"/>
    </location>
</feature>
<dbReference type="SMART" id="SM00673">
    <property type="entry name" value="CARP"/>
    <property type="match status" value="1"/>
</dbReference>
<feature type="compositionally biased region" description="Polar residues" evidence="5">
    <location>
        <begin position="1100"/>
        <end position="1115"/>
    </location>
</feature>
<name>A0A8H4M4Q4_9EURO</name>
<comment type="subcellular location">
    <subcellularLocation>
        <location evidence="1">Cytoplasm</location>
    </subcellularLocation>
</comment>
<dbReference type="Gene3D" id="2.160.20.70">
    <property type="match status" value="1"/>
</dbReference>
<reference evidence="7" key="2">
    <citation type="submission" date="2020-04" db="EMBL/GenBank/DDBJ databases">
        <authorList>
            <person name="Santos R.A.C."/>
            <person name="Steenwyk J.L."/>
            <person name="Rivero-Menendez O."/>
            <person name="Mead M.E."/>
            <person name="Silva L.P."/>
            <person name="Bastos R.W."/>
            <person name="Alastruey-Izquierdo A."/>
            <person name="Goldman G.H."/>
            <person name="Rokas A."/>
        </authorList>
    </citation>
    <scope>NUCLEOTIDE SEQUENCE</scope>
    <source>
        <strain evidence="7">CNM-CM6805</strain>
    </source>
</reference>
<feature type="region of interest" description="Disordered" evidence="5">
    <location>
        <begin position="539"/>
        <end position="563"/>
    </location>
</feature>
<dbReference type="SUPFAM" id="SSF50969">
    <property type="entry name" value="YVTN repeat-like/Quinoprotein amine dehydrogenase"/>
    <property type="match status" value="1"/>
</dbReference>
<protein>
    <recommendedName>
        <fullName evidence="6">C-CAP/cofactor C-like domain-containing protein</fullName>
    </recommendedName>
</protein>
<comment type="similarity">
    <text evidence="2">Belongs to the TBCC family.</text>
</comment>
<accession>A0A8H4M4Q4</accession>
<dbReference type="InterPro" id="IPR016098">
    <property type="entry name" value="CAP/MinC_C"/>
</dbReference>
<dbReference type="GO" id="GO:0007023">
    <property type="term" value="P:post-chaperonin tubulin folding pathway"/>
    <property type="evidence" value="ECO:0007669"/>
    <property type="project" value="InterPro"/>
</dbReference>
<evidence type="ECO:0000256" key="5">
    <source>
        <dbReference type="SAM" id="MobiDB-lite"/>
    </source>
</evidence>
<feature type="region of interest" description="Disordered" evidence="5">
    <location>
        <begin position="469"/>
        <end position="515"/>
    </location>
</feature>